<dbReference type="Pfam" id="PF00078">
    <property type="entry name" value="RVT_1"/>
    <property type="match status" value="1"/>
</dbReference>
<dbReference type="Gene3D" id="3.30.70.270">
    <property type="match status" value="2"/>
</dbReference>
<feature type="domain" description="Reverse transcriptase" evidence="2">
    <location>
        <begin position="1239"/>
        <end position="1420"/>
    </location>
</feature>
<dbReference type="STRING" id="40149.A0A0E0DBU4"/>
<feature type="compositionally biased region" description="Basic and acidic residues" evidence="1">
    <location>
        <begin position="8"/>
        <end position="24"/>
    </location>
</feature>
<evidence type="ECO:0000259" key="2">
    <source>
        <dbReference type="PROSITE" id="PS50878"/>
    </source>
</evidence>
<dbReference type="InterPro" id="IPR036397">
    <property type="entry name" value="RNaseH_sf"/>
</dbReference>
<organism evidence="3">
    <name type="scientific">Oryza meridionalis</name>
    <dbReference type="NCBI Taxonomy" id="40149"/>
    <lineage>
        <taxon>Eukaryota</taxon>
        <taxon>Viridiplantae</taxon>
        <taxon>Streptophyta</taxon>
        <taxon>Embryophyta</taxon>
        <taxon>Tracheophyta</taxon>
        <taxon>Spermatophyta</taxon>
        <taxon>Magnoliopsida</taxon>
        <taxon>Liliopsida</taxon>
        <taxon>Poales</taxon>
        <taxon>Poaceae</taxon>
        <taxon>BOP clade</taxon>
        <taxon>Oryzoideae</taxon>
        <taxon>Oryzeae</taxon>
        <taxon>Oryzinae</taxon>
        <taxon>Oryza</taxon>
    </lineage>
</organism>
<evidence type="ECO:0000256" key="1">
    <source>
        <dbReference type="SAM" id="MobiDB-lite"/>
    </source>
</evidence>
<dbReference type="GO" id="GO:0003676">
    <property type="term" value="F:nucleic acid binding"/>
    <property type="evidence" value="ECO:0007669"/>
    <property type="project" value="InterPro"/>
</dbReference>
<feature type="region of interest" description="Disordered" evidence="1">
    <location>
        <begin position="440"/>
        <end position="461"/>
    </location>
</feature>
<dbReference type="HOGENOM" id="CLU_243006_0_0_1"/>
<dbReference type="PANTHER" id="PTHR24559">
    <property type="entry name" value="TRANSPOSON TY3-I GAG-POL POLYPROTEIN"/>
    <property type="match status" value="1"/>
</dbReference>
<dbReference type="InterPro" id="IPR053134">
    <property type="entry name" value="RNA-dir_DNA_polymerase"/>
</dbReference>
<dbReference type="Gramene" id="OMERI04G05250.1">
    <property type="protein sequence ID" value="OMERI04G05250.1"/>
    <property type="gene ID" value="OMERI04G05250"/>
</dbReference>
<dbReference type="Proteomes" id="UP000008021">
    <property type="component" value="Chromosome 4"/>
</dbReference>
<keyword evidence="4" id="KW-1185">Reference proteome</keyword>
<dbReference type="EnsemblPlants" id="OMERI04G05250.1">
    <property type="protein sequence ID" value="OMERI04G05250.1"/>
    <property type="gene ID" value="OMERI04G05250"/>
</dbReference>
<evidence type="ECO:0000313" key="3">
    <source>
        <dbReference type="EnsemblPlants" id="OMERI04G05250.1"/>
    </source>
</evidence>
<dbReference type="SUPFAM" id="SSF53098">
    <property type="entry name" value="Ribonuclease H-like"/>
    <property type="match status" value="1"/>
</dbReference>
<accession>A0A0E0DBU4</accession>
<feature type="region of interest" description="Disordered" evidence="1">
    <location>
        <begin position="62"/>
        <end position="93"/>
    </location>
</feature>
<protein>
    <recommendedName>
        <fullName evidence="2">Reverse transcriptase domain-containing protein</fullName>
    </recommendedName>
</protein>
<evidence type="ECO:0000313" key="4">
    <source>
        <dbReference type="Proteomes" id="UP000008021"/>
    </source>
</evidence>
<name>A0A0E0DBU4_9ORYZ</name>
<feature type="region of interest" description="Disordered" evidence="1">
    <location>
        <begin position="942"/>
        <end position="964"/>
    </location>
</feature>
<dbReference type="Gene3D" id="3.10.10.10">
    <property type="entry name" value="HIV Type 1 Reverse Transcriptase, subunit A, domain 1"/>
    <property type="match status" value="1"/>
</dbReference>
<dbReference type="PANTHER" id="PTHR24559:SF431">
    <property type="entry name" value="RNA-DIRECTED DNA POLYMERASE HOMOLOG"/>
    <property type="match status" value="1"/>
</dbReference>
<feature type="region of interest" description="Disordered" evidence="1">
    <location>
        <begin position="564"/>
        <end position="595"/>
    </location>
</feature>
<feature type="compositionally biased region" description="Basic and acidic residues" evidence="1">
    <location>
        <begin position="573"/>
        <end position="586"/>
    </location>
</feature>
<dbReference type="InterPro" id="IPR043502">
    <property type="entry name" value="DNA/RNA_pol_sf"/>
</dbReference>
<reference evidence="3" key="1">
    <citation type="submission" date="2015-04" db="UniProtKB">
        <authorList>
            <consortium name="EnsemblPlants"/>
        </authorList>
    </citation>
    <scope>IDENTIFICATION</scope>
</reference>
<dbReference type="CDD" id="cd01647">
    <property type="entry name" value="RT_LTR"/>
    <property type="match status" value="1"/>
</dbReference>
<dbReference type="InterPro" id="IPR043128">
    <property type="entry name" value="Rev_trsase/Diguanyl_cyclase"/>
</dbReference>
<reference evidence="3" key="2">
    <citation type="submission" date="2018-05" db="EMBL/GenBank/DDBJ databases">
        <title>OmerRS3 (Oryza meridionalis Reference Sequence Version 3).</title>
        <authorList>
            <person name="Zhang J."/>
            <person name="Kudrna D."/>
            <person name="Lee S."/>
            <person name="Talag J."/>
            <person name="Welchert J."/>
            <person name="Wing R.A."/>
        </authorList>
    </citation>
    <scope>NUCLEOTIDE SEQUENCE [LARGE SCALE GENOMIC DNA]</scope>
    <source>
        <strain evidence="3">cv. OR44</strain>
    </source>
</reference>
<dbReference type="Gene3D" id="3.30.420.10">
    <property type="entry name" value="Ribonuclease H-like superfamily/Ribonuclease H"/>
    <property type="match status" value="1"/>
</dbReference>
<proteinExistence type="predicted"/>
<feature type="region of interest" description="Disordered" evidence="1">
    <location>
        <begin position="1"/>
        <end position="32"/>
    </location>
</feature>
<dbReference type="PROSITE" id="PS50878">
    <property type="entry name" value="RT_POL"/>
    <property type="match status" value="1"/>
</dbReference>
<dbReference type="SUPFAM" id="SSF56672">
    <property type="entry name" value="DNA/RNA polymerases"/>
    <property type="match status" value="1"/>
</dbReference>
<dbReference type="InterPro" id="IPR012337">
    <property type="entry name" value="RNaseH-like_sf"/>
</dbReference>
<sequence length="1636" mass="186342">MWGAHVGNKVDLHRQDQQPTERIKSTGMPLNPKARFRTCTGVKQISQASTVIQRYKLKVPSNDDLQSSITKDGKPKDDKPKDEKPEEQEPQEFKNLQDQIDYAVYHALINQSGVLVNTLTNMIKSVVDGSIAEHQAKGPTFLPDGVFPPYRNLVTGKQQPVSDLNLSTWGAAMFKGKQSVVDPIQQIPIGQQTPIVQQHQPIGAQFIPNQQVHNVHQSPQHYAGGNMNFQYQPYSPQIQYRPGGSPQPHILPRYNQLDHIQQQMQGMPEQKPWADMIANVMREQFGLKPKDTGNLYRHPYLEYFEGVPLLNRYKVPDFSKFSEQNNVLTYEHVSRFLAQCDSQLADLAFQGLITPIKERFFAQDFESLAYLAQKDCFQNEDEGRNSQWCPYGIFTMNQKRRVQRIRNRECFQEVQQEINHQLKKTRKLGKNADDVIKTNMVVGGMPRGPSGRPAKIQGPARIQAKDIRADWAKPCGEGYGRRCRRLTNRVGSMRSKSTLGERHMTKGAWRSRKAFIWTGSACKRIKSTGMPLNPKARFRTCTGVKQISQASTVIQRYKLKVPSNDDLQSSITKDGKPKDDKPKDEKPEEQEPQEFKNLQDQIDYAVYHALINQSGVLVNTLTNMIKSVVDGSIAEHQAKGPTFLPDGVFPPYRNLVTGKQQPVSDLNLSTWGAAMFKGKQSVVDPIQQIPIGQQTPIVQQHQPIGAQFIPNQQVHNVHQSPQHYAGGNMNFQYQPYSPQIQYRPGGSPQPHILPRYNQLDHIQQQMQGMPEQKPWADMIANVMREQFGLKPKDTGNLYRHPYLEYFEGVPLLNRYKVPDFSKFSEQNNVLTYEHVSRFLAQCDSQLADLAFQGLITPIKERFFAQDFESLAYLAQKDCFQNEDEGRNSQWCPYGIFTMNQKRRVQRIRNRECFQEVQQEINHQLKKTRKLGKNADDVIKTNMVVGGMPRGPSGRPAKIQGPARIQAKDIRADWAKPCGEGYGRRCRRLTNRVGSMRSKSTLGERHMTKGAWRSRKAFIWTVVVSTTMVLKDFGGNPSETKRVLNMELTIRSETDPTTFFVIDGKDSYSLLLGRDLIHANYCIPSTMHQSLIQWQDGKVEIVLADSQLKMESPNYCFEGVVEGSNFYTKYTVDDLDGMLGQGFMSADDLEEVDIGPGDRPRPTFISKNLSSEFRTKLIELLKEYRDCFAWEYFEMPGLSRSIVEHRLPIKPGYRPYQQPPRRCQADMYDDIKAKITRLYDVGFIRPCRYAEWISNIVPVIKKNGKLRVCIDFRNLNKATPKDEYPMPVADQLVDAASGHKLISFMDGNACYNQILMAEEDIHKTAFRCPGAISLYEWVVMSFGMMSVGATYQRAMNYIFHDLIGLLVAIYIDDLVVKSKEVDDHIDGLREVFERTRKYGLKMNATKCALGVSTGQFLGFLVHERGIEVSQRSINAIKKIQPPEDKKQLQSLIGKVNFVRRFISNLFGMLEPFTPLLRLKADQEFTWGAEQHEALDSIKEYLSSPPVLIPPQKGVPFKLYLPADEKSIGSVFIQELEILKGRVGKWIYALTDFDLRYELPKAVKGQAIAVFIVEHHDDSFGSIDIVPWTLFFDGSVCTHGCGIGLVIISPRGANFEFAYTIKPYATNNQAEYEAVLKG</sequence>
<dbReference type="InterPro" id="IPR000477">
    <property type="entry name" value="RT_dom"/>
</dbReference>
<feature type="compositionally biased region" description="Basic and acidic residues" evidence="1">
    <location>
        <begin position="71"/>
        <end position="84"/>
    </location>
</feature>